<accession>A0A843TEF4</accession>
<proteinExistence type="predicted"/>
<feature type="non-terminal residue" evidence="2">
    <location>
        <position position="1"/>
    </location>
</feature>
<dbReference type="EMBL" id="NMUH01000060">
    <property type="protein sequence ID" value="MQL70238.1"/>
    <property type="molecule type" value="Genomic_DNA"/>
</dbReference>
<feature type="region of interest" description="Disordered" evidence="1">
    <location>
        <begin position="53"/>
        <end position="107"/>
    </location>
</feature>
<evidence type="ECO:0000313" key="2">
    <source>
        <dbReference type="EMBL" id="MQL70238.1"/>
    </source>
</evidence>
<reference evidence="2" key="1">
    <citation type="submission" date="2017-07" db="EMBL/GenBank/DDBJ databases">
        <title>Taro Niue Genome Assembly and Annotation.</title>
        <authorList>
            <person name="Atibalentja N."/>
            <person name="Keating K."/>
            <person name="Fields C.J."/>
        </authorList>
    </citation>
    <scope>NUCLEOTIDE SEQUENCE</scope>
    <source>
        <strain evidence="2">Niue_2</strain>
        <tissue evidence="2">Leaf</tissue>
    </source>
</reference>
<evidence type="ECO:0000313" key="3">
    <source>
        <dbReference type="Proteomes" id="UP000652761"/>
    </source>
</evidence>
<gene>
    <name evidence="2" type="ORF">Taro_002521</name>
</gene>
<keyword evidence="3" id="KW-1185">Reference proteome</keyword>
<name>A0A843TEF4_COLES</name>
<dbReference type="Proteomes" id="UP000652761">
    <property type="component" value="Unassembled WGS sequence"/>
</dbReference>
<protein>
    <submittedName>
        <fullName evidence="2">Uncharacterized protein</fullName>
    </submittedName>
</protein>
<comment type="caution">
    <text evidence="2">The sequence shown here is derived from an EMBL/GenBank/DDBJ whole genome shotgun (WGS) entry which is preliminary data.</text>
</comment>
<evidence type="ECO:0000256" key="1">
    <source>
        <dbReference type="SAM" id="MobiDB-lite"/>
    </source>
</evidence>
<organism evidence="2 3">
    <name type="scientific">Colocasia esculenta</name>
    <name type="common">Wild taro</name>
    <name type="synonym">Arum esculentum</name>
    <dbReference type="NCBI Taxonomy" id="4460"/>
    <lineage>
        <taxon>Eukaryota</taxon>
        <taxon>Viridiplantae</taxon>
        <taxon>Streptophyta</taxon>
        <taxon>Embryophyta</taxon>
        <taxon>Tracheophyta</taxon>
        <taxon>Spermatophyta</taxon>
        <taxon>Magnoliopsida</taxon>
        <taxon>Liliopsida</taxon>
        <taxon>Araceae</taxon>
        <taxon>Aroideae</taxon>
        <taxon>Colocasieae</taxon>
        <taxon>Colocasia</taxon>
    </lineage>
</organism>
<sequence length="126" mass="13245">HEIDLNRFVRLGLWRHRQILGGGGGVGGRVAHRHLVVAMEQPRLEDAAVVGGTSGCTRMGATPTIARSPSRRGGRAPPSEPVRGNAPDDKKDHMGMSARSVVDVSPASAGVAEINSRTCRMLGFAG</sequence>
<dbReference type="AlphaFoldDB" id="A0A843TEF4"/>